<dbReference type="SUPFAM" id="SSF51905">
    <property type="entry name" value="FAD/NAD(P)-binding domain"/>
    <property type="match status" value="1"/>
</dbReference>
<dbReference type="InterPro" id="IPR036188">
    <property type="entry name" value="FAD/NAD-bd_sf"/>
</dbReference>
<dbReference type="GO" id="GO:0016491">
    <property type="term" value="F:oxidoreductase activity"/>
    <property type="evidence" value="ECO:0007669"/>
    <property type="project" value="UniProtKB-KW"/>
</dbReference>
<keyword evidence="1" id="KW-0560">Oxidoreductase</keyword>
<dbReference type="InterPro" id="IPR050631">
    <property type="entry name" value="PheA/TfdB_FAD_monoxygenase"/>
</dbReference>
<dbReference type="Pfam" id="PF01494">
    <property type="entry name" value="FAD_binding_3"/>
    <property type="match status" value="1"/>
</dbReference>
<proteinExistence type="predicted"/>
<organism evidence="3 4">
    <name type="scientific">Parafrankia irregularis</name>
    <dbReference type="NCBI Taxonomy" id="795642"/>
    <lineage>
        <taxon>Bacteria</taxon>
        <taxon>Bacillati</taxon>
        <taxon>Actinomycetota</taxon>
        <taxon>Actinomycetes</taxon>
        <taxon>Frankiales</taxon>
        <taxon>Frankiaceae</taxon>
        <taxon>Parafrankia</taxon>
    </lineage>
</organism>
<sequence length="412" mass="44065">MTPEPVGHTFEVCVVGGGPAGIMLGLLLARHGLRTCVLEKHEDFLRDFRGDTVHPSTLTLLDRIGLGGPTRALPGRRVTSLSFTFADGTFQVADFSRLRTDHPYLYFVPQWDLLEMLARTGAEIPTFTLLRRRNVTGLLRDGGGQVVGVTADGPDGPETVRARLTVGADGRGSVVRTHLGLPMRQFGAPMDVLWFRLPRCPEDGAGLGGLAGSGRLLVRIDRGEYWQVAYLIRKGGYDAVRAEGIDALRRGVAAVAPDFADRVGGIGSWDDVHLLTVRIDRARRWYAPGALIIGDAAHPMSPIGGVGINLAVQDAVAAARLLAGPLIAGREPARAPTPRQLAAVQRRRLPPTVLTQLLQRAAQRAFLGPTLDGPADGSPPTAPALLRRIARTPAAQGAFAHIVGIGFRPELP</sequence>
<reference evidence="4" key="1">
    <citation type="submission" date="2015-11" db="EMBL/GenBank/DDBJ databases">
        <authorList>
            <person name="Varghese N."/>
        </authorList>
    </citation>
    <scope>NUCLEOTIDE SEQUENCE [LARGE SCALE GENOMIC DNA]</scope>
    <source>
        <strain evidence="4">DSM 45899</strain>
    </source>
</reference>
<name>A0A0S4QLJ7_9ACTN</name>
<evidence type="ECO:0000256" key="1">
    <source>
        <dbReference type="ARBA" id="ARBA00023002"/>
    </source>
</evidence>
<evidence type="ECO:0000313" key="3">
    <source>
        <dbReference type="EMBL" id="CUU55938.1"/>
    </source>
</evidence>
<dbReference type="RefSeq" id="WP_091275217.1">
    <property type="nucleotide sequence ID" value="NZ_FAOZ01000006.1"/>
</dbReference>
<gene>
    <name evidence="3" type="ORF">Ga0074812_106193</name>
</gene>
<accession>A0A0S4QLJ7</accession>
<dbReference type="GO" id="GO:0071949">
    <property type="term" value="F:FAD binding"/>
    <property type="evidence" value="ECO:0007669"/>
    <property type="project" value="InterPro"/>
</dbReference>
<feature type="domain" description="FAD-binding" evidence="2">
    <location>
        <begin position="10"/>
        <end position="326"/>
    </location>
</feature>
<dbReference type="PANTHER" id="PTHR43476:SF5">
    <property type="entry name" value="FAD-DEPENDENT MONOOXYGENASE"/>
    <property type="match status" value="1"/>
</dbReference>
<dbReference type="Proteomes" id="UP000198802">
    <property type="component" value="Unassembled WGS sequence"/>
</dbReference>
<evidence type="ECO:0000259" key="2">
    <source>
        <dbReference type="Pfam" id="PF01494"/>
    </source>
</evidence>
<dbReference type="EMBL" id="FAOZ01000006">
    <property type="protein sequence ID" value="CUU55938.1"/>
    <property type="molecule type" value="Genomic_DNA"/>
</dbReference>
<dbReference type="InterPro" id="IPR002938">
    <property type="entry name" value="FAD-bd"/>
</dbReference>
<dbReference type="Gene3D" id="3.50.50.60">
    <property type="entry name" value="FAD/NAD(P)-binding domain"/>
    <property type="match status" value="2"/>
</dbReference>
<protein>
    <submittedName>
        <fullName evidence="3">2-polyprenyl-6-methoxyphenol hydroxylase</fullName>
    </submittedName>
</protein>
<dbReference type="PANTHER" id="PTHR43476">
    <property type="entry name" value="3-(3-HYDROXY-PHENYL)PROPIONATE/3-HYDROXYCINNAMIC ACID HYDROXYLASE"/>
    <property type="match status" value="1"/>
</dbReference>
<evidence type="ECO:0000313" key="4">
    <source>
        <dbReference type="Proteomes" id="UP000198802"/>
    </source>
</evidence>
<keyword evidence="4" id="KW-1185">Reference proteome</keyword>
<dbReference type="AlphaFoldDB" id="A0A0S4QLJ7"/>
<dbReference type="PRINTS" id="PR00420">
    <property type="entry name" value="RNGMNOXGNASE"/>
</dbReference>
<dbReference type="NCBIfam" id="NF004834">
    <property type="entry name" value="PRK06185.1-3"/>
    <property type="match status" value="1"/>
</dbReference>